<proteinExistence type="inferred from homology"/>
<accession>A0ABS4CLW9</accession>
<evidence type="ECO:0000256" key="1">
    <source>
        <dbReference type="ARBA" id="ARBA00001933"/>
    </source>
</evidence>
<name>A0ABS4CLW9_9ENTE</name>
<dbReference type="InterPro" id="IPR043132">
    <property type="entry name" value="BCAT-like_C"/>
</dbReference>
<evidence type="ECO:0000256" key="6">
    <source>
        <dbReference type="ARBA" id="ARBA00022576"/>
    </source>
</evidence>
<sequence>MKVLWNDRIVEREEVRIDMEDRGYQYGDGLYEVIRVYNGQLYMADEHMTRLWTGAEKIKLHLPFTKAELLERLKELTAVEKVAEGKLYLQVTRGIDSPRNHALPDPKKVTGVLTANIIPYERPVEKQKKGIAVGIVPDTRWLHCDIKSLSLLGNVMALDHARSRGFEDAVQIRDGKVTEASAANFWMVKDRTIYTHPDGQLILPGITKLKLLELAKKLQIPVKEEAFDEAELFTADECFITGSLIEVIPVVRIEEHIVGTGQPGEITQQLHGEYMAEVERQCL</sequence>
<comment type="similarity">
    <text evidence="2">Belongs to the class-IV pyridoxal-phosphate-dependent aminotransferase family.</text>
</comment>
<dbReference type="InterPro" id="IPR043131">
    <property type="entry name" value="BCAT-like_N"/>
</dbReference>
<evidence type="ECO:0000313" key="13">
    <source>
        <dbReference type="EMBL" id="MBP1047262.1"/>
    </source>
</evidence>
<evidence type="ECO:0000256" key="11">
    <source>
        <dbReference type="ARBA" id="ARBA00033391"/>
    </source>
</evidence>
<dbReference type="PANTHER" id="PTHR42743">
    <property type="entry name" value="AMINO-ACID AMINOTRANSFERASE"/>
    <property type="match status" value="1"/>
</dbReference>
<keyword evidence="8" id="KW-0663">Pyridoxal phosphate</keyword>
<evidence type="ECO:0000256" key="10">
    <source>
        <dbReference type="ARBA" id="ARBA00033316"/>
    </source>
</evidence>
<dbReference type="PANTHER" id="PTHR42743:SF10">
    <property type="entry name" value="D-ALANINE AMINOTRANSFERASE"/>
    <property type="match status" value="1"/>
</dbReference>
<keyword evidence="14" id="KW-1185">Reference proteome</keyword>
<dbReference type="Pfam" id="PF01063">
    <property type="entry name" value="Aminotran_4"/>
    <property type="match status" value="1"/>
</dbReference>
<evidence type="ECO:0000256" key="8">
    <source>
        <dbReference type="ARBA" id="ARBA00022898"/>
    </source>
</evidence>
<dbReference type="InterPro" id="IPR050571">
    <property type="entry name" value="Class-IV_PLP-Dep_Aminotrnsfr"/>
</dbReference>
<dbReference type="Gene3D" id="3.30.470.10">
    <property type="match status" value="1"/>
</dbReference>
<comment type="subunit">
    <text evidence="3">Homodimer.</text>
</comment>
<comment type="cofactor">
    <cofactor evidence="1">
        <name>pyridoxal 5'-phosphate</name>
        <dbReference type="ChEBI" id="CHEBI:597326"/>
    </cofactor>
</comment>
<dbReference type="SUPFAM" id="SSF56752">
    <property type="entry name" value="D-aminoacid aminotransferase-like PLP-dependent enzymes"/>
    <property type="match status" value="1"/>
</dbReference>
<dbReference type="Proteomes" id="UP000673375">
    <property type="component" value="Unassembled WGS sequence"/>
</dbReference>
<keyword evidence="7 13" id="KW-0808">Transferase</keyword>
<comment type="catalytic activity">
    <reaction evidence="12">
        <text>D-alanine + 2-oxoglutarate = D-glutamate + pyruvate</text>
        <dbReference type="Rhea" id="RHEA:15869"/>
        <dbReference type="ChEBI" id="CHEBI:15361"/>
        <dbReference type="ChEBI" id="CHEBI:16810"/>
        <dbReference type="ChEBI" id="CHEBI:29986"/>
        <dbReference type="ChEBI" id="CHEBI:57416"/>
        <dbReference type="EC" id="2.6.1.21"/>
    </reaction>
</comment>
<evidence type="ECO:0000256" key="2">
    <source>
        <dbReference type="ARBA" id="ARBA00009320"/>
    </source>
</evidence>
<dbReference type="InterPro" id="IPR001544">
    <property type="entry name" value="Aminotrans_IV"/>
</dbReference>
<dbReference type="Gene3D" id="3.20.10.10">
    <property type="entry name" value="D-amino Acid Aminotransferase, subunit A, domain 2"/>
    <property type="match status" value="1"/>
</dbReference>
<dbReference type="EC" id="2.6.1.21" evidence="4"/>
<evidence type="ECO:0000256" key="5">
    <source>
        <dbReference type="ARBA" id="ARBA00021779"/>
    </source>
</evidence>
<keyword evidence="6 13" id="KW-0032">Aminotransferase</keyword>
<evidence type="ECO:0000313" key="14">
    <source>
        <dbReference type="Proteomes" id="UP000673375"/>
    </source>
</evidence>
<evidence type="ECO:0000256" key="7">
    <source>
        <dbReference type="ARBA" id="ARBA00022679"/>
    </source>
</evidence>
<dbReference type="InterPro" id="IPR005784">
    <property type="entry name" value="D_amino_transT"/>
</dbReference>
<comment type="caution">
    <text evidence="13">The sequence shown here is derived from an EMBL/GenBank/DDBJ whole genome shotgun (WGS) entry which is preliminary data.</text>
</comment>
<reference evidence="13 14" key="1">
    <citation type="submission" date="2020-12" db="EMBL/GenBank/DDBJ databases">
        <title>Vagococcus allomyrinae sp. nov. and Enterococcus lavae sp. nov., isolated from the larvae of Allomyrina dichotoma.</title>
        <authorList>
            <person name="Lee S.D."/>
        </authorList>
    </citation>
    <scope>NUCLEOTIDE SEQUENCE [LARGE SCALE GENOMIC DNA]</scope>
    <source>
        <strain evidence="13 14">BWM-S5</strain>
    </source>
</reference>
<evidence type="ECO:0000256" key="9">
    <source>
        <dbReference type="ARBA" id="ARBA00030138"/>
    </source>
</evidence>
<evidence type="ECO:0000256" key="4">
    <source>
        <dbReference type="ARBA" id="ARBA00012874"/>
    </source>
</evidence>
<dbReference type="NCBIfam" id="TIGR01121">
    <property type="entry name" value="D_amino_aminoT"/>
    <property type="match status" value="1"/>
</dbReference>
<protein>
    <recommendedName>
        <fullName evidence="5">D-alanine aminotransferase</fullName>
        <ecNumber evidence="4">2.6.1.21</ecNumber>
    </recommendedName>
    <alternativeName>
        <fullName evidence="11">D-amino acid aminotransferase</fullName>
    </alternativeName>
    <alternativeName>
        <fullName evidence="9">D-amino acid transaminase</fullName>
    </alternativeName>
    <alternativeName>
        <fullName evidence="10">D-aspartate aminotransferase</fullName>
    </alternativeName>
</protein>
<gene>
    <name evidence="13" type="primary">dat</name>
    <name evidence="13" type="ORF">I6N96_13345</name>
</gene>
<evidence type="ECO:0000256" key="12">
    <source>
        <dbReference type="ARBA" id="ARBA00047911"/>
    </source>
</evidence>
<dbReference type="EMBL" id="JAEDXU010000007">
    <property type="protein sequence ID" value="MBP1047262.1"/>
    <property type="molecule type" value="Genomic_DNA"/>
</dbReference>
<dbReference type="RefSeq" id="WP_209558048.1">
    <property type="nucleotide sequence ID" value="NZ_JAEDXU010000007.1"/>
</dbReference>
<dbReference type="GO" id="GO:0047810">
    <property type="term" value="F:D-alanine-2-oxoglutarate aminotransferase activity"/>
    <property type="evidence" value="ECO:0007669"/>
    <property type="project" value="UniProtKB-EC"/>
</dbReference>
<organism evidence="13 14">
    <name type="scientific">Enterococcus larvae</name>
    <dbReference type="NCBI Taxonomy" id="2794352"/>
    <lineage>
        <taxon>Bacteria</taxon>
        <taxon>Bacillati</taxon>
        <taxon>Bacillota</taxon>
        <taxon>Bacilli</taxon>
        <taxon>Lactobacillales</taxon>
        <taxon>Enterococcaceae</taxon>
        <taxon>Enterococcus</taxon>
    </lineage>
</organism>
<evidence type="ECO:0000256" key="3">
    <source>
        <dbReference type="ARBA" id="ARBA00011738"/>
    </source>
</evidence>
<dbReference type="InterPro" id="IPR036038">
    <property type="entry name" value="Aminotransferase-like"/>
</dbReference>